<dbReference type="SUPFAM" id="SSF118352">
    <property type="entry name" value="HSP33 redox switch-like"/>
    <property type="match status" value="1"/>
</dbReference>
<proteinExistence type="predicted"/>
<dbReference type="Proteomes" id="UP000218824">
    <property type="component" value="Chromosome"/>
</dbReference>
<dbReference type="GO" id="GO:0044183">
    <property type="term" value="F:protein folding chaperone"/>
    <property type="evidence" value="ECO:0007669"/>
    <property type="project" value="TreeGrafter"/>
</dbReference>
<dbReference type="Gene3D" id="3.90.1280.10">
    <property type="entry name" value="HSP33 redox switch-like"/>
    <property type="match status" value="1"/>
</dbReference>
<dbReference type="KEGG" id="lem:LEN_3805"/>
<dbReference type="InterPro" id="IPR000397">
    <property type="entry name" value="Heat_shock_Hsp33"/>
</dbReference>
<dbReference type="InterPro" id="IPR016154">
    <property type="entry name" value="Heat_shock_Hsp33_C"/>
</dbReference>
<dbReference type="InterPro" id="IPR016153">
    <property type="entry name" value="Heat_shock_Hsp33_N"/>
</dbReference>
<organism evidence="6 7">
    <name type="scientific">Lysobacter enzymogenes</name>
    <dbReference type="NCBI Taxonomy" id="69"/>
    <lineage>
        <taxon>Bacteria</taxon>
        <taxon>Pseudomonadati</taxon>
        <taxon>Pseudomonadota</taxon>
        <taxon>Gammaproteobacteria</taxon>
        <taxon>Lysobacterales</taxon>
        <taxon>Lysobacteraceae</taxon>
        <taxon>Lysobacter</taxon>
    </lineage>
</organism>
<dbReference type="GO" id="GO:0005737">
    <property type="term" value="C:cytoplasm"/>
    <property type="evidence" value="ECO:0007669"/>
    <property type="project" value="InterPro"/>
</dbReference>
<keyword evidence="5" id="KW-0676">Redox-active center</keyword>
<evidence type="ECO:0000256" key="3">
    <source>
        <dbReference type="ARBA" id="ARBA00023157"/>
    </source>
</evidence>
<dbReference type="InterPro" id="IPR023212">
    <property type="entry name" value="Hsp33_helix_hairpin_bin_dom_sf"/>
</dbReference>
<keyword evidence="4" id="KW-0143">Chaperone</keyword>
<dbReference type="GeneID" id="83065610"/>
<evidence type="ECO:0000256" key="4">
    <source>
        <dbReference type="ARBA" id="ARBA00023186"/>
    </source>
</evidence>
<dbReference type="GO" id="GO:0051082">
    <property type="term" value="F:unfolded protein binding"/>
    <property type="evidence" value="ECO:0007669"/>
    <property type="project" value="InterPro"/>
</dbReference>
<dbReference type="PIRSF" id="PIRSF005261">
    <property type="entry name" value="Heat_shock_Hsp33"/>
    <property type="match status" value="1"/>
</dbReference>
<dbReference type="Gene3D" id="3.55.30.10">
    <property type="entry name" value="Hsp33 domain"/>
    <property type="match status" value="1"/>
</dbReference>
<dbReference type="Gene3D" id="1.10.287.480">
    <property type="entry name" value="helix hairpin bin"/>
    <property type="match status" value="1"/>
</dbReference>
<evidence type="ECO:0000256" key="1">
    <source>
        <dbReference type="ARBA" id="ARBA00022490"/>
    </source>
</evidence>
<dbReference type="PANTHER" id="PTHR30111">
    <property type="entry name" value="33 KDA CHAPERONIN"/>
    <property type="match status" value="1"/>
</dbReference>
<dbReference type="GO" id="GO:0042026">
    <property type="term" value="P:protein refolding"/>
    <property type="evidence" value="ECO:0007669"/>
    <property type="project" value="TreeGrafter"/>
</dbReference>
<evidence type="ECO:0000313" key="7">
    <source>
        <dbReference type="Proteomes" id="UP000218824"/>
    </source>
</evidence>
<sequence>MTTADHAPPASEGRDRLARFLIEAAGVRGVHVRLDETWRQIRERAEYPPAAAELLGEAAAAAALFTGHAKVDGRLSVQLRGAGALRTLFAECTAAGTLRGIVQLAEDAGEVSRDLRELGDQAVLAITIENPSVGGRDPIRYQGLVALESDSLAGAFEGYFRQSEQLPTRLLLAADGDRAAGLMLQKLPGDGGDEDGWTRVGALFDTLGSAELLDLPADALLLRLFHEDGVQLLGGRPLAFACSCSRERVEAMLVSLGREEAEAAVEAAGGQAQVRCEFCGQTYRFDGDEVAGLFAAAAAELEAPQRVQ</sequence>
<evidence type="ECO:0000313" key="6">
    <source>
        <dbReference type="EMBL" id="BAV99292.1"/>
    </source>
</evidence>
<reference evidence="6 7" key="1">
    <citation type="journal article" date="2017" name="DNA Res.">
        <title>Complete genome sequence and expression profile of the commercial lytic enzyme producer Lysobacter enzymogenes M497-1.</title>
        <authorList>
            <person name="Takami H."/>
            <person name="Toyoda A."/>
            <person name="Uchiyama I."/>
            <person name="Itoh T."/>
            <person name="Takaki Y."/>
            <person name="Arai W."/>
            <person name="Nishi S."/>
            <person name="Kawai M."/>
            <person name="Shinya K."/>
            <person name="Ikeda H."/>
        </authorList>
    </citation>
    <scope>NUCLEOTIDE SEQUENCE [LARGE SCALE GENOMIC DNA]</scope>
    <source>
        <strain evidence="6 7">M497-1</strain>
    </source>
</reference>
<keyword evidence="2" id="KW-0862">Zinc</keyword>
<protein>
    <submittedName>
        <fullName evidence="6">Molecular chaperone Hsp33</fullName>
    </submittedName>
</protein>
<dbReference type="Pfam" id="PF01430">
    <property type="entry name" value="HSP33"/>
    <property type="match status" value="1"/>
</dbReference>
<dbReference type="SUPFAM" id="SSF64397">
    <property type="entry name" value="Hsp33 domain"/>
    <property type="match status" value="1"/>
</dbReference>
<gene>
    <name evidence="6" type="primary">hslO</name>
    <name evidence="6" type="ORF">LEN_3805</name>
</gene>
<dbReference type="CDD" id="cd00498">
    <property type="entry name" value="Hsp33"/>
    <property type="match status" value="1"/>
</dbReference>
<dbReference type="RefSeq" id="WP_096379705.1">
    <property type="nucleotide sequence ID" value="NZ_AP014940.1"/>
</dbReference>
<dbReference type="EMBL" id="AP014940">
    <property type="protein sequence ID" value="BAV99292.1"/>
    <property type="molecule type" value="Genomic_DNA"/>
</dbReference>
<dbReference type="AlphaFoldDB" id="A0AAU9AJF0"/>
<keyword evidence="1" id="KW-0963">Cytoplasm</keyword>
<name>A0AAU9AJF0_LYSEN</name>
<accession>A0AAU9AJF0</accession>
<dbReference type="PANTHER" id="PTHR30111:SF1">
    <property type="entry name" value="33 KDA CHAPERONIN"/>
    <property type="match status" value="1"/>
</dbReference>
<keyword evidence="3" id="KW-1015">Disulfide bond</keyword>
<evidence type="ECO:0000256" key="5">
    <source>
        <dbReference type="ARBA" id="ARBA00023284"/>
    </source>
</evidence>
<evidence type="ECO:0000256" key="2">
    <source>
        <dbReference type="ARBA" id="ARBA00022833"/>
    </source>
</evidence>